<dbReference type="AlphaFoldDB" id="A0A1H6RVK3"/>
<evidence type="ECO:0000313" key="12">
    <source>
        <dbReference type="EMBL" id="SEI59878.1"/>
    </source>
</evidence>
<feature type="domain" description="Glycoside hydrolase family 3 N-terminal" evidence="11">
    <location>
        <begin position="12"/>
        <end position="291"/>
    </location>
</feature>
<evidence type="ECO:0000256" key="9">
    <source>
        <dbReference type="ARBA" id="ARBA00023316"/>
    </source>
</evidence>
<dbReference type="GO" id="GO:0071555">
    <property type="term" value="P:cell wall organization"/>
    <property type="evidence" value="ECO:0007669"/>
    <property type="project" value="UniProtKB-KW"/>
</dbReference>
<dbReference type="EMBL" id="FNYH01000005">
    <property type="protein sequence ID" value="SEI59878.1"/>
    <property type="molecule type" value="Genomic_DNA"/>
</dbReference>
<keyword evidence="5 10" id="KW-0133">Cell shape</keyword>
<evidence type="ECO:0000256" key="5">
    <source>
        <dbReference type="ARBA" id="ARBA00022960"/>
    </source>
</evidence>
<dbReference type="GO" id="GO:0004563">
    <property type="term" value="F:beta-N-acetylhexosaminidase activity"/>
    <property type="evidence" value="ECO:0007669"/>
    <property type="project" value="UniProtKB-UniRule"/>
</dbReference>
<evidence type="ECO:0000256" key="10">
    <source>
        <dbReference type="HAMAP-Rule" id="MF_00364"/>
    </source>
</evidence>
<dbReference type="GO" id="GO:0051301">
    <property type="term" value="P:cell division"/>
    <property type="evidence" value="ECO:0007669"/>
    <property type="project" value="UniProtKB-KW"/>
</dbReference>
<evidence type="ECO:0000256" key="3">
    <source>
        <dbReference type="ARBA" id="ARBA00022618"/>
    </source>
</evidence>
<feature type="site" description="Important for catalytic activity" evidence="10">
    <location>
        <position position="177"/>
    </location>
</feature>
<keyword evidence="6 10" id="KW-0573">Peptidoglycan synthesis</keyword>
<dbReference type="InterPro" id="IPR001764">
    <property type="entry name" value="Glyco_hydro_3_N"/>
</dbReference>
<dbReference type="HAMAP" id="MF_00364">
    <property type="entry name" value="NagZ"/>
    <property type="match status" value="1"/>
</dbReference>
<evidence type="ECO:0000259" key="11">
    <source>
        <dbReference type="Pfam" id="PF00933"/>
    </source>
</evidence>
<dbReference type="PANTHER" id="PTHR30480">
    <property type="entry name" value="BETA-HEXOSAMINIDASE-RELATED"/>
    <property type="match status" value="1"/>
</dbReference>
<feature type="binding site" evidence="10">
    <location>
        <begin position="166"/>
        <end position="167"/>
    </location>
    <ligand>
        <name>substrate</name>
    </ligand>
</feature>
<accession>A0A1H6RVK3</accession>
<evidence type="ECO:0000256" key="7">
    <source>
        <dbReference type="ARBA" id="ARBA00023295"/>
    </source>
</evidence>
<dbReference type="InterPro" id="IPR036962">
    <property type="entry name" value="Glyco_hydro_3_N_sf"/>
</dbReference>
<dbReference type="GO" id="GO:0005737">
    <property type="term" value="C:cytoplasm"/>
    <property type="evidence" value="ECO:0007669"/>
    <property type="project" value="UniProtKB-SubCell"/>
</dbReference>
<evidence type="ECO:0000256" key="8">
    <source>
        <dbReference type="ARBA" id="ARBA00023306"/>
    </source>
</evidence>
<dbReference type="RefSeq" id="WP_245710502.1">
    <property type="nucleotide sequence ID" value="NZ_FNYH01000005.1"/>
</dbReference>
<dbReference type="InterPro" id="IPR017853">
    <property type="entry name" value="GH"/>
</dbReference>
<keyword evidence="8 10" id="KW-0131">Cell cycle</keyword>
<dbReference type="GO" id="GO:0009254">
    <property type="term" value="P:peptidoglycan turnover"/>
    <property type="evidence" value="ECO:0007669"/>
    <property type="project" value="UniProtKB-UniRule"/>
</dbReference>
<feature type="binding site" evidence="10">
    <location>
        <position position="62"/>
    </location>
    <ligand>
        <name>substrate</name>
    </ligand>
</feature>
<dbReference type="PANTHER" id="PTHR30480:SF13">
    <property type="entry name" value="BETA-HEXOSAMINIDASE"/>
    <property type="match status" value="1"/>
</dbReference>
<feature type="binding site" evidence="10">
    <location>
        <position position="136"/>
    </location>
    <ligand>
        <name>substrate</name>
    </ligand>
</feature>
<organism evidence="12 13">
    <name type="scientific">Allopseudospirillum japonicum</name>
    <dbReference type="NCBI Taxonomy" id="64971"/>
    <lineage>
        <taxon>Bacteria</taxon>
        <taxon>Pseudomonadati</taxon>
        <taxon>Pseudomonadota</taxon>
        <taxon>Gammaproteobacteria</taxon>
        <taxon>Oceanospirillales</taxon>
        <taxon>Oceanospirillaceae</taxon>
        <taxon>Allopseudospirillum</taxon>
    </lineage>
</organism>
<comment type="pathway">
    <text evidence="10">Cell wall biogenesis; peptidoglycan recycling.</text>
</comment>
<dbReference type="GO" id="GO:0005975">
    <property type="term" value="P:carbohydrate metabolic process"/>
    <property type="evidence" value="ECO:0007669"/>
    <property type="project" value="InterPro"/>
</dbReference>
<keyword evidence="4 10" id="KW-0378">Hydrolase</keyword>
<gene>
    <name evidence="10" type="primary">nagZ</name>
    <name evidence="12" type="ORF">SAMN05421831_10544</name>
</gene>
<reference evidence="13" key="1">
    <citation type="submission" date="2016-10" db="EMBL/GenBank/DDBJ databases">
        <authorList>
            <person name="Varghese N."/>
            <person name="Submissions S."/>
        </authorList>
    </citation>
    <scope>NUCLEOTIDE SEQUENCE [LARGE SCALE GENOMIC DNA]</scope>
    <source>
        <strain evidence="13">DSM 7165</strain>
    </source>
</reference>
<name>A0A1H6RVK3_9GAMM</name>
<dbReference type="Pfam" id="PF00933">
    <property type="entry name" value="Glyco_hydro_3"/>
    <property type="match status" value="1"/>
</dbReference>
<protein>
    <recommendedName>
        <fullName evidence="10">Beta-hexosaminidase</fullName>
        <ecNumber evidence="10">3.2.1.52</ecNumber>
    </recommendedName>
    <alternativeName>
        <fullName evidence="10">Beta-N-acetylhexosaminidase</fullName>
    </alternativeName>
    <alternativeName>
        <fullName evidence="10">N-acetyl-beta-glucosaminidase</fullName>
    </alternativeName>
</protein>
<dbReference type="UniPathway" id="UPA00544"/>
<dbReference type="InterPro" id="IPR022956">
    <property type="entry name" value="Beta_hexosaminidase_bac"/>
</dbReference>
<comment type="subcellular location">
    <subcellularLocation>
        <location evidence="10">Cytoplasm</location>
    </subcellularLocation>
</comment>
<keyword evidence="3 10" id="KW-0132">Cell division</keyword>
<comment type="catalytic activity">
    <reaction evidence="1 10">
        <text>Hydrolysis of terminal non-reducing N-acetyl-D-hexosamine residues in N-acetyl-beta-D-hexosaminides.</text>
        <dbReference type="EC" id="3.2.1.52"/>
    </reaction>
</comment>
<dbReference type="STRING" id="64971.SAMN05421831_10544"/>
<evidence type="ECO:0000256" key="4">
    <source>
        <dbReference type="ARBA" id="ARBA00022801"/>
    </source>
</evidence>
<feature type="active site" description="Nucleophile" evidence="10">
    <location>
        <position position="248"/>
    </location>
</feature>
<comment type="similarity">
    <text evidence="10">Belongs to the glycosyl hydrolase 3 family. NagZ subfamily.</text>
</comment>
<sequence length="357" mass="39123">MYAPLMLDLGSTQISAVEQAILEHPCVGGVILFARNLVDPEQTAALCQQIKNLRPDLLIAIDQEGGRVQRLRQGLTALPPMATLGAYYQKSPLEAIQAAHLLGYLMAAELLVLGIDISFAPVLDRDYQRSQVIGNRAFANHPWVLIALADAFIQGMQAAGMQATGKHFPGHGYVEADSHTDLPEDNRSWVQISACLAPFAALSARLGGIMPAHVKYTQLDQHPAGFSAFWLQQVLRQQLGFRGAIFSDDLSMEGAREAGDYSQAARAALQAGCDMVLVCNQPEQAQQVLADLPTLLTELTFARQCASRLALAKMRASVPVRTSLTWQAQLDQHFDREKLTRARVWAAHLLEHDKTHS</sequence>
<dbReference type="Proteomes" id="UP000242999">
    <property type="component" value="Unassembled WGS sequence"/>
</dbReference>
<keyword evidence="7 10" id="KW-0326">Glycosidase</keyword>
<dbReference type="SUPFAM" id="SSF51445">
    <property type="entry name" value="(Trans)glycosidases"/>
    <property type="match status" value="1"/>
</dbReference>
<dbReference type="EC" id="3.2.1.52" evidence="10"/>
<keyword evidence="9 10" id="KW-0961">Cell wall biogenesis/degradation</keyword>
<evidence type="ECO:0000313" key="13">
    <source>
        <dbReference type="Proteomes" id="UP000242999"/>
    </source>
</evidence>
<dbReference type="GO" id="GO:0009252">
    <property type="term" value="P:peptidoglycan biosynthetic process"/>
    <property type="evidence" value="ECO:0007669"/>
    <property type="project" value="UniProtKB-KW"/>
</dbReference>
<comment type="function">
    <text evidence="10">Plays a role in peptidoglycan recycling by cleaving the terminal beta-1,4-linked N-acetylglucosamine (GlcNAc) from peptide-linked peptidoglycan fragments, giving rise to free GlcNAc, anhydro-N-acetylmuramic acid and anhydro-N-acetylmuramic acid-linked peptides.</text>
</comment>
<dbReference type="GO" id="GO:0008360">
    <property type="term" value="P:regulation of cell shape"/>
    <property type="evidence" value="ECO:0007669"/>
    <property type="project" value="UniProtKB-KW"/>
</dbReference>
<evidence type="ECO:0000256" key="2">
    <source>
        <dbReference type="ARBA" id="ARBA00022490"/>
    </source>
</evidence>
<evidence type="ECO:0000256" key="1">
    <source>
        <dbReference type="ARBA" id="ARBA00001231"/>
    </source>
</evidence>
<keyword evidence="13" id="KW-1185">Reference proteome</keyword>
<feature type="binding site" evidence="10">
    <location>
        <position position="70"/>
    </location>
    <ligand>
        <name>substrate</name>
    </ligand>
</feature>
<feature type="active site" description="Proton donor/acceptor" evidence="10">
    <location>
        <position position="179"/>
    </location>
</feature>
<dbReference type="InterPro" id="IPR050226">
    <property type="entry name" value="NagZ_Beta-hexosaminidase"/>
</dbReference>
<proteinExistence type="inferred from homology"/>
<keyword evidence="2 10" id="KW-0963">Cytoplasm</keyword>
<dbReference type="NCBIfam" id="NF003740">
    <property type="entry name" value="PRK05337.1"/>
    <property type="match status" value="1"/>
</dbReference>
<evidence type="ECO:0000256" key="6">
    <source>
        <dbReference type="ARBA" id="ARBA00022984"/>
    </source>
</evidence>
<dbReference type="Gene3D" id="3.20.20.300">
    <property type="entry name" value="Glycoside hydrolase, family 3, N-terminal domain"/>
    <property type="match status" value="1"/>
</dbReference>